<name>A0ABP6UYB9_9ACTN</name>
<dbReference type="InterPro" id="IPR039420">
    <property type="entry name" value="WalR-like"/>
</dbReference>
<organism evidence="6 7">
    <name type="scientific">Nocardioides daeguensis</name>
    <dbReference type="NCBI Taxonomy" id="908359"/>
    <lineage>
        <taxon>Bacteria</taxon>
        <taxon>Bacillati</taxon>
        <taxon>Actinomycetota</taxon>
        <taxon>Actinomycetes</taxon>
        <taxon>Propionibacteriales</taxon>
        <taxon>Nocardioidaceae</taxon>
        <taxon>Nocardioides</taxon>
    </lineage>
</organism>
<dbReference type="PANTHER" id="PTHR43214:SF43">
    <property type="entry name" value="TWO-COMPONENT RESPONSE REGULATOR"/>
    <property type="match status" value="1"/>
</dbReference>
<keyword evidence="1 3" id="KW-0597">Phosphoprotein</keyword>
<feature type="domain" description="Response regulatory" evidence="5">
    <location>
        <begin position="5"/>
        <end position="132"/>
    </location>
</feature>
<dbReference type="RefSeq" id="WP_218233881.1">
    <property type="nucleotide sequence ID" value="NZ_BAABBB010000007.1"/>
</dbReference>
<dbReference type="Pfam" id="PF00196">
    <property type="entry name" value="GerE"/>
    <property type="match status" value="1"/>
</dbReference>
<dbReference type="SMART" id="SM00421">
    <property type="entry name" value="HTH_LUXR"/>
    <property type="match status" value="1"/>
</dbReference>
<proteinExistence type="predicted"/>
<dbReference type="CDD" id="cd06170">
    <property type="entry name" value="LuxR_C_like"/>
    <property type="match status" value="1"/>
</dbReference>
<dbReference type="EMBL" id="BAABBB010000007">
    <property type="protein sequence ID" value="GAA3525275.1"/>
    <property type="molecule type" value="Genomic_DNA"/>
</dbReference>
<accession>A0ABP6UYB9</accession>
<evidence type="ECO:0000256" key="1">
    <source>
        <dbReference type="ARBA" id="ARBA00022553"/>
    </source>
</evidence>
<evidence type="ECO:0000256" key="3">
    <source>
        <dbReference type="PROSITE-ProRule" id="PRU00169"/>
    </source>
</evidence>
<keyword evidence="7" id="KW-1185">Reference proteome</keyword>
<feature type="domain" description="HTH luxR-type" evidence="4">
    <location>
        <begin position="157"/>
        <end position="222"/>
    </location>
</feature>
<protein>
    <submittedName>
        <fullName evidence="6">Response regulator transcription factor</fullName>
    </submittedName>
</protein>
<evidence type="ECO:0000256" key="2">
    <source>
        <dbReference type="ARBA" id="ARBA00023125"/>
    </source>
</evidence>
<feature type="modified residue" description="4-aspartylphosphate" evidence="3">
    <location>
        <position position="56"/>
    </location>
</feature>
<dbReference type="PROSITE" id="PS50110">
    <property type="entry name" value="RESPONSE_REGULATORY"/>
    <property type="match status" value="1"/>
</dbReference>
<evidence type="ECO:0000313" key="6">
    <source>
        <dbReference type="EMBL" id="GAA3525275.1"/>
    </source>
</evidence>
<dbReference type="InterPro" id="IPR000792">
    <property type="entry name" value="Tscrpt_reg_LuxR_C"/>
</dbReference>
<dbReference type="CDD" id="cd17535">
    <property type="entry name" value="REC_NarL-like"/>
    <property type="match status" value="1"/>
</dbReference>
<sequence length="229" mass="24128">MNEIRVVVVDDHPVFLIGMSALLDSLDGITVVGRAATVAGAIELVEAERPHVVLMDLDLTGGPDGTSDPALAGSGVEATRQIVARQPETAVLVVTMLGDDDSLFAAIRAGARGYLLKGATPVEVERGVRAVANGELLLGAEVARRAVTYLSAARTRGASVFPELTGREREVLEMIALGYDNATVARRLVLSTKTVRNYVYGILAKLDVPDRGQLIVRAREAGLGGEDAD</sequence>
<evidence type="ECO:0000259" key="5">
    <source>
        <dbReference type="PROSITE" id="PS50110"/>
    </source>
</evidence>
<dbReference type="PROSITE" id="PS50043">
    <property type="entry name" value="HTH_LUXR_2"/>
    <property type="match status" value="1"/>
</dbReference>
<evidence type="ECO:0000259" key="4">
    <source>
        <dbReference type="PROSITE" id="PS50043"/>
    </source>
</evidence>
<dbReference type="InterPro" id="IPR001789">
    <property type="entry name" value="Sig_transdc_resp-reg_receiver"/>
</dbReference>
<dbReference type="PANTHER" id="PTHR43214">
    <property type="entry name" value="TWO-COMPONENT RESPONSE REGULATOR"/>
    <property type="match status" value="1"/>
</dbReference>
<comment type="caution">
    <text evidence="6">The sequence shown here is derived from an EMBL/GenBank/DDBJ whole genome shotgun (WGS) entry which is preliminary data.</text>
</comment>
<dbReference type="InterPro" id="IPR058245">
    <property type="entry name" value="NreC/VraR/RcsB-like_REC"/>
</dbReference>
<dbReference type="Proteomes" id="UP001500301">
    <property type="component" value="Unassembled WGS sequence"/>
</dbReference>
<dbReference type="Pfam" id="PF00072">
    <property type="entry name" value="Response_reg"/>
    <property type="match status" value="1"/>
</dbReference>
<gene>
    <name evidence="6" type="ORF">GCM10022263_12430</name>
</gene>
<dbReference type="SMART" id="SM00448">
    <property type="entry name" value="REC"/>
    <property type="match status" value="1"/>
</dbReference>
<keyword evidence="2" id="KW-0238">DNA-binding</keyword>
<evidence type="ECO:0000313" key="7">
    <source>
        <dbReference type="Proteomes" id="UP001500301"/>
    </source>
</evidence>
<reference evidence="7" key="1">
    <citation type="journal article" date="2019" name="Int. J. Syst. Evol. Microbiol.">
        <title>The Global Catalogue of Microorganisms (GCM) 10K type strain sequencing project: providing services to taxonomists for standard genome sequencing and annotation.</title>
        <authorList>
            <consortium name="The Broad Institute Genomics Platform"/>
            <consortium name="The Broad Institute Genome Sequencing Center for Infectious Disease"/>
            <person name="Wu L."/>
            <person name="Ma J."/>
        </authorList>
    </citation>
    <scope>NUCLEOTIDE SEQUENCE [LARGE SCALE GENOMIC DNA]</scope>
    <source>
        <strain evidence="7">JCM 17460</strain>
    </source>
</reference>